<evidence type="ECO:0000256" key="2">
    <source>
        <dbReference type="ARBA" id="ARBA00022643"/>
    </source>
</evidence>
<comment type="function">
    <text evidence="6">Also exhibits azoreductase activity. Catalyzes the reductive cleavage of the azo bond in aromatic azo compounds to the corresponding amines.</text>
</comment>
<comment type="subunit">
    <text evidence="6">Homodimer.</text>
</comment>
<comment type="catalytic activity">
    <reaction evidence="5">
        <text>N,N-dimethyl-1,4-phenylenediamine + anthranilate + 2 NAD(+) = 2-(4-dimethylaminophenyl)diazenylbenzoate + 2 NADH + 2 H(+)</text>
        <dbReference type="Rhea" id="RHEA:55872"/>
        <dbReference type="ChEBI" id="CHEBI:15378"/>
        <dbReference type="ChEBI" id="CHEBI:15783"/>
        <dbReference type="ChEBI" id="CHEBI:16567"/>
        <dbReference type="ChEBI" id="CHEBI:57540"/>
        <dbReference type="ChEBI" id="CHEBI:57945"/>
        <dbReference type="ChEBI" id="CHEBI:71579"/>
        <dbReference type="EC" id="1.7.1.17"/>
    </reaction>
    <physiologicalReaction direction="right-to-left" evidence="5">
        <dbReference type="Rhea" id="RHEA:55874"/>
    </physiologicalReaction>
</comment>
<dbReference type="SUPFAM" id="SSF52218">
    <property type="entry name" value="Flavoproteins"/>
    <property type="match status" value="1"/>
</dbReference>
<keyword evidence="1 6" id="KW-0285">Flavoprotein</keyword>
<dbReference type="RefSeq" id="WP_011046144.1">
    <property type="nucleotide sequence ID" value="NZ_CP076685.1"/>
</dbReference>
<keyword evidence="4 6" id="KW-0520">NAD</keyword>
<dbReference type="EC" id="1.7.1.17" evidence="6"/>
<proteinExistence type="inferred from homology"/>
<feature type="binding site" evidence="6">
    <location>
        <position position="10"/>
    </location>
    <ligand>
        <name>FMN</name>
        <dbReference type="ChEBI" id="CHEBI:58210"/>
    </ligand>
</feature>
<dbReference type="EC" id="1.6.5.-" evidence="6"/>
<evidence type="ECO:0000256" key="1">
    <source>
        <dbReference type="ARBA" id="ARBA00022630"/>
    </source>
</evidence>
<dbReference type="InterPro" id="IPR023048">
    <property type="entry name" value="NADH:quinone_OxRdtase_FMN_depd"/>
</dbReference>
<dbReference type="PANTHER" id="PTHR43741">
    <property type="entry name" value="FMN-DEPENDENT NADH-AZOREDUCTASE 1"/>
    <property type="match status" value="1"/>
</dbReference>
<dbReference type="GO" id="GO:0009055">
    <property type="term" value="F:electron transfer activity"/>
    <property type="evidence" value="ECO:0007669"/>
    <property type="project" value="UniProtKB-UniRule"/>
</dbReference>
<dbReference type="PANTHER" id="PTHR43741:SF4">
    <property type="entry name" value="FMN-DEPENDENT NADH:QUINONE OXIDOREDUCTASE"/>
    <property type="match status" value="1"/>
</dbReference>
<dbReference type="Pfam" id="PF02525">
    <property type="entry name" value="Flavodoxin_2"/>
    <property type="match status" value="1"/>
</dbReference>
<keyword evidence="3 6" id="KW-0560">Oxidoreductase</keyword>
<evidence type="ECO:0000313" key="9">
    <source>
        <dbReference type="Proteomes" id="UP000565723"/>
    </source>
</evidence>
<dbReference type="OMA" id="YPYKLKQ"/>
<comment type="catalytic activity">
    <reaction evidence="6">
        <text>2 a quinone + NADH + H(+) = 2 a 1,4-benzosemiquinone + NAD(+)</text>
        <dbReference type="Rhea" id="RHEA:65952"/>
        <dbReference type="ChEBI" id="CHEBI:15378"/>
        <dbReference type="ChEBI" id="CHEBI:57540"/>
        <dbReference type="ChEBI" id="CHEBI:57945"/>
        <dbReference type="ChEBI" id="CHEBI:132124"/>
        <dbReference type="ChEBI" id="CHEBI:134225"/>
    </reaction>
</comment>
<dbReference type="Gene3D" id="3.40.50.360">
    <property type="match status" value="1"/>
</dbReference>
<comment type="cofactor">
    <cofactor evidence="6">
        <name>FMN</name>
        <dbReference type="ChEBI" id="CHEBI:58210"/>
    </cofactor>
    <text evidence="6">Binds 1 FMN per subunit.</text>
</comment>
<dbReference type="EMBL" id="JABXIY010000048">
    <property type="protein sequence ID" value="NVK98557.1"/>
    <property type="molecule type" value="Genomic_DNA"/>
</dbReference>
<dbReference type="AlphaFoldDB" id="A0A850LLJ5"/>
<evidence type="ECO:0000256" key="6">
    <source>
        <dbReference type="HAMAP-Rule" id="MF_01216"/>
    </source>
</evidence>
<gene>
    <name evidence="6" type="primary">azoR</name>
    <name evidence="8" type="ORF">HW564_16650</name>
</gene>
<evidence type="ECO:0000256" key="4">
    <source>
        <dbReference type="ARBA" id="ARBA00023027"/>
    </source>
</evidence>
<evidence type="ECO:0000259" key="7">
    <source>
        <dbReference type="Pfam" id="PF02525"/>
    </source>
</evidence>
<feature type="domain" description="Flavodoxin-like fold" evidence="7">
    <location>
        <begin position="3"/>
        <end position="201"/>
    </location>
</feature>
<dbReference type="InterPro" id="IPR050104">
    <property type="entry name" value="FMN-dep_NADH:Q_OxRdtase_AzoR1"/>
</dbReference>
<dbReference type="GO" id="GO:0016652">
    <property type="term" value="F:oxidoreductase activity, acting on NAD(P)H as acceptor"/>
    <property type="evidence" value="ECO:0007669"/>
    <property type="project" value="UniProtKB-UniRule"/>
</dbReference>
<dbReference type="SMR" id="A0A850LLJ5"/>
<keyword evidence="2 6" id="KW-0288">FMN</keyword>
<comment type="caution">
    <text evidence="6">Lacks conserved residue(s) required for the propagation of feature annotation.</text>
</comment>
<comment type="caution">
    <text evidence="8">The sequence shown here is derived from an EMBL/GenBank/DDBJ whole genome shotgun (WGS) entry which is preliminary data.</text>
</comment>
<dbReference type="InterPro" id="IPR029039">
    <property type="entry name" value="Flavoprotein-like_sf"/>
</dbReference>
<name>A0A850LLJ5_9RHOB</name>
<reference evidence="8 9" key="1">
    <citation type="journal article" date="2020" name="Proc. Natl. Acad. Sci. U.S.A.">
        <title>Ecological drivers of bacterial community assembly in synthetic phycospheres.</title>
        <authorList>
            <person name="Fu H."/>
            <person name="Uchimiya M."/>
            <person name="Gore J."/>
            <person name="Moran M.A."/>
        </authorList>
    </citation>
    <scope>NUCLEOTIDE SEQUENCE [LARGE SCALE GENOMIC DNA]</scope>
    <source>
        <strain evidence="8">HF-Din03</strain>
    </source>
</reference>
<accession>A0A850LLJ5</accession>
<comment type="function">
    <text evidence="6">Quinone reductase that provides resistance to thiol-specific stress caused by electrophilic quinones.</text>
</comment>
<comment type="similarity">
    <text evidence="6">Belongs to the azoreductase type 1 family.</text>
</comment>
<evidence type="ECO:0000256" key="3">
    <source>
        <dbReference type="ARBA" id="ARBA00023002"/>
    </source>
</evidence>
<evidence type="ECO:0000313" key="8">
    <source>
        <dbReference type="EMBL" id="NVK98557.1"/>
    </source>
</evidence>
<organism evidence="8 9">
    <name type="scientific">Ruegeria pomeroyi</name>
    <dbReference type="NCBI Taxonomy" id="89184"/>
    <lineage>
        <taxon>Bacteria</taxon>
        <taxon>Pseudomonadati</taxon>
        <taxon>Pseudomonadota</taxon>
        <taxon>Alphaproteobacteria</taxon>
        <taxon>Rhodobacterales</taxon>
        <taxon>Roseobacteraceae</taxon>
        <taxon>Ruegeria</taxon>
    </lineage>
</organism>
<dbReference type="GO" id="GO:0016655">
    <property type="term" value="F:oxidoreductase activity, acting on NAD(P)H, quinone or similar compound as acceptor"/>
    <property type="evidence" value="ECO:0007669"/>
    <property type="project" value="InterPro"/>
</dbReference>
<sequence>MTKLLQIIASPRGGDSKSNALADAFVAAQRAKDSTLQVDHLDLWAEDLPAFDGDPAAAKMTFFGVGQMDPSKEQAWSAVARITERFMSADHVVMGVPMWNGGIPYRLKHYIDIITQPGMLFGFDPDNGYSGLLRNRKATVVTTSGVWSEGADARFGSDFHSTYLKWWFETIGITDVTFVRYQPSLLTDDPQAGYDRALAALTAA</sequence>
<feature type="binding site" evidence="6">
    <location>
        <begin position="16"/>
        <end position="18"/>
    </location>
    <ligand>
        <name>FMN</name>
        <dbReference type="ChEBI" id="CHEBI:58210"/>
    </ligand>
</feature>
<dbReference type="GO" id="GO:0010181">
    <property type="term" value="F:FMN binding"/>
    <property type="evidence" value="ECO:0007669"/>
    <property type="project" value="UniProtKB-UniRule"/>
</dbReference>
<dbReference type="InterPro" id="IPR003680">
    <property type="entry name" value="Flavodoxin_fold"/>
</dbReference>
<evidence type="ECO:0000256" key="5">
    <source>
        <dbReference type="ARBA" id="ARBA00048542"/>
    </source>
</evidence>
<protein>
    <recommendedName>
        <fullName evidence="6">FMN dependent NADH:quinone oxidoreductase</fullName>
        <ecNumber evidence="6">1.6.5.-</ecNumber>
    </recommendedName>
    <alternativeName>
        <fullName evidence="6">Azo-dye reductase</fullName>
    </alternativeName>
    <alternativeName>
        <fullName evidence="6">FMN-dependent NADH-azo compound oxidoreductase</fullName>
    </alternativeName>
    <alternativeName>
        <fullName evidence="6">FMN-dependent NADH-azoreductase</fullName>
        <ecNumber evidence="6">1.7.1.17</ecNumber>
    </alternativeName>
</protein>
<dbReference type="Proteomes" id="UP000565723">
    <property type="component" value="Unassembled WGS sequence"/>
</dbReference>
<dbReference type="HAMAP" id="MF_01216">
    <property type="entry name" value="Azoreductase_type1"/>
    <property type="match status" value="1"/>
</dbReference>